<dbReference type="EMBL" id="JAESWC010000001">
    <property type="protein sequence ID" value="MBL4934155.1"/>
    <property type="molecule type" value="Genomic_DNA"/>
</dbReference>
<evidence type="ECO:0000313" key="5">
    <source>
        <dbReference type="EMBL" id="MBL4934155.1"/>
    </source>
</evidence>
<sequence>MKLYDYNEFNWNIEFIYSPYFEMLCSLHVITKPEHHLSRLNWYRDIKERMDTDLYEEIMYFGNNYYEWLTVMDFKNIVYRVNDLDIIASLECIAEMDIVEFVYIILRQSLSREEVEKCIRKASYNGDFTKISEVQARIFNNPEGFKRRFIACLKKYYYLYFERELRFIEPLLIRKLKKETALCEDIGLKEYAPKIHTRIETTDKAFLFHKYTLFTVPFTSINKVYITISSFIDPHLLIDIEEGKSLQFTIRVNLEKSAEEVPLDLFITMKSLGDETRLKILRCIYKKVNSTQAIAKDLAMTEAGVSKHLKFMYEAGILRKKREGNYIHYIIEREIIDRIPMDMYQYLDS</sequence>
<dbReference type="SMART" id="SM00418">
    <property type="entry name" value="HTH_ARSR"/>
    <property type="match status" value="1"/>
</dbReference>
<reference evidence="5 6" key="1">
    <citation type="submission" date="2021-01" db="EMBL/GenBank/DDBJ databases">
        <title>Genome public.</title>
        <authorList>
            <person name="Liu C."/>
            <person name="Sun Q."/>
        </authorList>
    </citation>
    <scope>NUCLEOTIDE SEQUENCE [LARGE SCALE GENOMIC DNA]</scope>
    <source>
        <strain evidence="5 6">YIM B02515</strain>
    </source>
</reference>
<dbReference type="SUPFAM" id="SSF46785">
    <property type="entry name" value="Winged helix' DNA-binding domain"/>
    <property type="match status" value="1"/>
</dbReference>
<dbReference type="CDD" id="cd00090">
    <property type="entry name" value="HTH_ARSR"/>
    <property type="match status" value="1"/>
</dbReference>
<dbReference type="Gene3D" id="1.10.10.10">
    <property type="entry name" value="Winged helix-like DNA-binding domain superfamily/Winged helix DNA-binding domain"/>
    <property type="match status" value="1"/>
</dbReference>
<dbReference type="Pfam" id="PF19361">
    <property type="entry name" value="DUF5937"/>
    <property type="match status" value="1"/>
</dbReference>
<feature type="domain" description="HTH arsR-type" evidence="4">
    <location>
        <begin position="257"/>
        <end position="349"/>
    </location>
</feature>
<dbReference type="PROSITE" id="PS50987">
    <property type="entry name" value="HTH_ARSR_2"/>
    <property type="match status" value="1"/>
</dbReference>
<evidence type="ECO:0000313" key="6">
    <source>
        <dbReference type="Proteomes" id="UP000632377"/>
    </source>
</evidence>
<dbReference type="Proteomes" id="UP000632377">
    <property type="component" value="Unassembled WGS sequence"/>
</dbReference>
<keyword evidence="6" id="KW-1185">Reference proteome</keyword>
<dbReference type="PANTHER" id="PTHR43132:SF6">
    <property type="entry name" value="HTH-TYPE TRANSCRIPTIONAL REPRESSOR CZRA"/>
    <property type="match status" value="1"/>
</dbReference>
<dbReference type="PRINTS" id="PR00778">
    <property type="entry name" value="HTHARSR"/>
</dbReference>
<dbReference type="InterPro" id="IPR011991">
    <property type="entry name" value="ArsR-like_HTH"/>
</dbReference>
<dbReference type="RefSeq" id="WP_202746809.1">
    <property type="nucleotide sequence ID" value="NZ_JAESWC010000001.1"/>
</dbReference>
<evidence type="ECO:0000259" key="4">
    <source>
        <dbReference type="PROSITE" id="PS50987"/>
    </source>
</evidence>
<dbReference type="InterPro" id="IPR001845">
    <property type="entry name" value="HTH_ArsR_DNA-bd_dom"/>
</dbReference>
<organism evidence="5 6">
    <name type="scientific">Clostridium rhizosphaerae</name>
    <dbReference type="NCBI Taxonomy" id="2803861"/>
    <lineage>
        <taxon>Bacteria</taxon>
        <taxon>Bacillati</taxon>
        <taxon>Bacillota</taxon>
        <taxon>Clostridia</taxon>
        <taxon>Eubacteriales</taxon>
        <taxon>Clostridiaceae</taxon>
        <taxon>Clostridium</taxon>
    </lineage>
</organism>
<evidence type="ECO:0000256" key="2">
    <source>
        <dbReference type="ARBA" id="ARBA00023125"/>
    </source>
</evidence>
<dbReference type="InterPro" id="IPR036388">
    <property type="entry name" value="WH-like_DNA-bd_sf"/>
</dbReference>
<dbReference type="Pfam" id="PF01022">
    <property type="entry name" value="HTH_5"/>
    <property type="match status" value="1"/>
</dbReference>
<keyword evidence="3" id="KW-0804">Transcription</keyword>
<keyword evidence="2" id="KW-0238">DNA-binding</keyword>
<proteinExistence type="predicted"/>
<keyword evidence="1" id="KW-0805">Transcription regulation</keyword>
<protein>
    <submittedName>
        <fullName evidence="5">Winged helix-turn-helix transcriptional regulator</fullName>
    </submittedName>
</protein>
<evidence type="ECO:0000256" key="1">
    <source>
        <dbReference type="ARBA" id="ARBA00023015"/>
    </source>
</evidence>
<dbReference type="InterPro" id="IPR051011">
    <property type="entry name" value="Metal_resp_trans_reg"/>
</dbReference>
<name>A0ABS1T498_9CLOT</name>
<comment type="caution">
    <text evidence="5">The sequence shown here is derived from an EMBL/GenBank/DDBJ whole genome shotgun (WGS) entry which is preliminary data.</text>
</comment>
<accession>A0ABS1T498</accession>
<dbReference type="PANTHER" id="PTHR43132">
    <property type="entry name" value="ARSENICAL RESISTANCE OPERON REPRESSOR ARSR-RELATED"/>
    <property type="match status" value="1"/>
</dbReference>
<evidence type="ECO:0000256" key="3">
    <source>
        <dbReference type="ARBA" id="ARBA00023163"/>
    </source>
</evidence>
<gene>
    <name evidence="5" type="ORF">JK636_00115</name>
</gene>
<dbReference type="NCBIfam" id="NF033788">
    <property type="entry name" value="HTH_metalloreg"/>
    <property type="match status" value="1"/>
</dbReference>
<dbReference type="InterPro" id="IPR036390">
    <property type="entry name" value="WH_DNA-bd_sf"/>
</dbReference>
<dbReference type="InterPro" id="IPR045981">
    <property type="entry name" value="DUF5937"/>
</dbReference>